<feature type="compositionally biased region" description="Basic and acidic residues" evidence="4">
    <location>
        <begin position="134"/>
        <end position="147"/>
    </location>
</feature>
<feature type="region of interest" description="Disordered" evidence="4">
    <location>
        <begin position="49"/>
        <end position="75"/>
    </location>
</feature>
<evidence type="ECO:0000256" key="4">
    <source>
        <dbReference type="SAM" id="MobiDB-lite"/>
    </source>
</evidence>
<comment type="subcellular location">
    <subcellularLocation>
        <location evidence="1 2 3">Nucleus</location>
    </subcellularLocation>
</comment>
<keyword evidence="7" id="KW-1185">Reference proteome</keyword>
<dbReference type="GO" id="GO:0003677">
    <property type="term" value="F:DNA binding"/>
    <property type="evidence" value="ECO:0007669"/>
    <property type="project" value="UniProtKB-UniRule"/>
</dbReference>
<feature type="compositionally biased region" description="Polar residues" evidence="4">
    <location>
        <begin position="434"/>
        <end position="446"/>
    </location>
</feature>
<proteinExistence type="predicted"/>
<dbReference type="PANTHER" id="PTHR24333:SF5">
    <property type="entry name" value="VENT HOMEOBOX"/>
    <property type="match status" value="1"/>
</dbReference>
<dbReference type="InterPro" id="IPR001356">
    <property type="entry name" value="HD"/>
</dbReference>
<feature type="domain" description="Homeobox" evidence="5">
    <location>
        <begin position="358"/>
        <end position="418"/>
    </location>
</feature>
<comment type="caution">
    <text evidence="6">The sequence shown here is derived from an EMBL/GenBank/DDBJ whole genome shotgun (WGS) entry which is preliminary data.</text>
</comment>
<dbReference type="PROSITE" id="PS50071">
    <property type="entry name" value="HOMEOBOX_2"/>
    <property type="match status" value="1"/>
</dbReference>
<feature type="DNA-binding region" description="Homeobox" evidence="2">
    <location>
        <begin position="360"/>
        <end position="419"/>
    </location>
</feature>
<dbReference type="SUPFAM" id="SSF46689">
    <property type="entry name" value="Homeodomain-like"/>
    <property type="match status" value="1"/>
</dbReference>
<feature type="compositionally biased region" description="Polar residues" evidence="4">
    <location>
        <begin position="115"/>
        <end position="129"/>
    </location>
</feature>
<dbReference type="CDD" id="cd00086">
    <property type="entry name" value="homeodomain"/>
    <property type="match status" value="1"/>
</dbReference>
<keyword evidence="2 3" id="KW-0539">Nucleus</keyword>
<feature type="compositionally biased region" description="Basic and acidic residues" evidence="4">
    <location>
        <begin position="314"/>
        <end position="323"/>
    </location>
</feature>
<dbReference type="GO" id="GO:0005634">
    <property type="term" value="C:nucleus"/>
    <property type="evidence" value="ECO:0007669"/>
    <property type="project" value="UniProtKB-SubCell"/>
</dbReference>
<feature type="region of interest" description="Disordered" evidence="4">
    <location>
        <begin position="115"/>
        <end position="155"/>
    </location>
</feature>
<evidence type="ECO:0000313" key="6">
    <source>
        <dbReference type="EMBL" id="GFO21375.1"/>
    </source>
</evidence>
<evidence type="ECO:0000313" key="7">
    <source>
        <dbReference type="Proteomes" id="UP000735302"/>
    </source>
</evidence>
<dbReference type="AlphaFoldDB" id="A0AAV4BQJ6"/>
<evidence type="ECO:0000256" key="1">
    <source>
        <dbReference type="ARBA" id="ARBA00004123"/>
    </source>
</evidence>
<dbReference type="Gene3D" id="1.10.10.60">
    <property type="entry name" value="Homeodomain-like"/>
    <property type="match status" value="1"/>
</dbReference>
<keyword evidence="2 3" id="KW-0371">Homeobox</keyword>
<dbReference type="EMBL" id="BLXT01005252">
    <property type="protein sequence ID" value="GFO21375.1"/>
    <property type="molecule type" value="Genomic_DNA"/>
</dbReference>
<accession>A0AAV4BQJ6</accession>
<feature type="compositionally biased region" description="Polar residues" evidence="4">
    <location>
        <begin position="325"/>
        <end position="342"/>
    </location>
</feature>
<protein>
    <submittedName>
        <fullName evidence="6">Homeobox protein ceh-19</fullName>
    </submittedName>
</protein>
<dbReference type="InterPro" id="IPR009057">
    <property type="entry name" value="Homeodomain-like_sf"/>
</dbReference>
<keyword evidence="2 3" id="KW-0238">DNA-binding</keyword>
<evidence type="ECO:0000256" key="3">
    <source>
        <dbReference type="RuleBase" id="RU000682"/>
    </source>
</evidence>
<dbReference type="SMART" id="SM00389">
    <property type="entry name" value="HOX"/>
    <property type="match status" value="1"/>
</dbReference>
<sequence length="521" mass="57979">METPRLECLQSEITGGNNSVDQCHKSIVACIATKQVTIVCDGEDANNMTNSDIPRTEDATATTMPKTSSKLSAPQQKNSFLSIDDILVGSYQDRLKQKERMKEFSPPLQHTLSISQQEYSPCPETTSKSFPALRGERNTEAETEEGRSGPSLAGQVASIRDVQSTNSLCTGQTSLSRASSCTEDEQEDVLDNIPKSNDCAGLTGELDTDKCYFSPTKEQNQECPPSIGIPCLNVPQMTGGHQLWLSHAIWRHIWETRLATATNFNNRSFQTEDCLSQSLHSQWRSSAIVNGDNSYRSSKILNILSIADNPIKANTDHCSRETTDENVSQEMSQQNTNASTPASPLRPGQTQTPVTTSRRRRRQRQAYSSLQLSTLEAEFKVNRYLCSEKREALSQRLSLTENQVKAWFQNRRTKDKKQQASQESTARRQENDNDVSAKQGQGQLGSSIHEPAPQMTSALFLPQTSARLMWVPERHPLPQLASLAMARLPFQPRGLAPSLNMNNSNSFSQASNYLNFLRKAI</sequence>
<feature type="region of interest" description="Disordered" evidence="4">
    <location>
        <begin position="410"/>
        <end position="451"/>
    </location>
</feature>
<dbReference type="Proteomes" id="UP000735302">
    <property type="component" value="Unassembled WGS sequence"/>
</dbReference>
<gene>
    <name evidence="6" type="ORF">PoB_004788000</name>
</gene>
<organism evidence="6 7">
    <name type="scientific">Plakobranchus ocellatus</name>
    <dbReference type="NCBI Taxonomy" id="259542"/>
    <lineage>
        <taxon>Eukaryota</taxon>
        <taxon>Metazoa</taxon>
        <taxon>Spiralia</taxon>
        <taxon>Lophotrochozoa</taxon>
        <taxon>Mollusca</taxon>
        <taxon>Gastropoda</taxon>
        <taxon>Heterobranchia</taxon>
        <taxon>Euthyneura</taxon>
        <taxon>Panpulmonata</taxon>
        <taxon>Sacoglossa</taxon>
        <taxon>Placobranchoidea</taxon>
        <taxon>Plakobranchidae</taxon>
        <taxon>Plakobranchus</taxon>
    </lineage>
</organism>
<name>A0AAV4BQJ6_9GAST</name>
<dbReference type="InterPro" id="IPR050848">
    <property type="entry name" value="Homeobox_TF"/>
</dbReference>
<reference evidence="6 7" key="1">
    <citation type="journal article" date="2021" name="Elife">
        <title>Chloroplast acquisition without the gene transfer in kleptoplastic sea slugs, Plakobranchus ocellatus.</title>
        <authorList>
            <person name="Maeda T."/>
            <person name="Takahashi S."/>
            <person name="Yoshida T."/>
            <person name="Shimamura S."/>
            <person name="Takaki Y."/>
            <person name="Nagai Y."/>
            <person name="Toyoda A."/>
            <person name="Suzuki Y."/>
            <person name="Arimoto A."/>
            <person name="Ishii H."/>
            <person name="Satoh N."/>
            <person name="Nishiyama T."/>
            <person name="Hasebe M."/>
            <person name="Maruyama T."/>
            <person name="Minagawa J."/>
            <person name="Obokata J."/>
            <person name="Shigenobu S."/>
        </authorList>
    </citation>
    <scope>NUCLEOTIDE SEQUENCE [LARGE SCALE GENOMIC DNA]</scope>
</reference>
<dbReference type="Pfam" id="PF00046">
    <property type="entry name" value="Homeodomain"/>
    <property type="match status" value="1"/>
</dbReference>
<evidence type="ECO:0000256" key="2">
    <source>
        <dbReference type="PROSITE-ProRule" id="PRU00108"/>
    </source>
</evidence>
<feature type="region of interest" description="Disordered" evidence="4">
    <location>
        <begin position="313"/>
        <end position="369"/>
    </location>
</feature>
<evidence type="ECO:0000259" key="5">
    <source>
        <dbReference type="PROSITE" id="PS50071"/>
    </source>
</evidence>
<dbReference type="PANTHER" id="PTHR24333">
    <property type="entry name" value="HOMEO BOX HB9 LIKE A-RELATED"/>
    <property type="match status" value="1"/>
</dbReference>